<dbReference type="OrthoDB" id="1716625at2759"/>
<dbReference type="Gene3D" id="2.60.40.150">
    <property type="entry name" value="C2 domain"/>
    <property type="match status" value="1"/>
</dbReference>
<reference evidence="2 3" key="1">
    <citation type="journal article" date="2015" name="Genome Biol. Evol.">
        <title>Phylogenomic analyses indicate that early fungi evolved digesting cell walls of algal ancestors of land plants.</title>
        <authorList>
            <person name="Chang Y."/>
            <person name="Wang S."/>
            <person name="Sekimoto S."/>
            <person name="Aerts A.L."/>
            <person name="Choi C."/>
            <person name="Clum A."/>
            <person name="LaButti K.M."/>
            <person name="Lindquist E.A."/>
            <person name="Yee Ngan C."/>
            <person name="Ohm R.A."/>
            <person name="Salamov A.A."/>
            <person name="Grigoriev I.V."/>
            <person name="Spatafora J.W."/>
            <person name="Berbee M.L."/>
        </authorList>
    </citation>
    <scope>NUCLEOTIDE SEQUENCE [LARGE SCALE GENOMIC DNA]</scope>
    <source>
        <strain evidence="2 3">JEL478</strain>
    </source>
</reference>
<dbReference type="InterPro" id="IPR000008">
    <property type="entry name" value="C2_dom"/>
</dbReference>
<name>A0A139A1Y1_GONPJ</name>
<dbReference type="Pfam" id="PF00168">
    <property type="entry name" value="C2"/>
    <property type="match status" value="1"/>
</dbReference>
<dbReference type="SUPFAM" id="SSF49562">
    <property type="entry name" value="C2 domain (Calcium/lipid-binding domain, CaLB)"/>
    <property type="match status" value="1"/>
</dbReference>
<feature type="domain" description="C2" evidence="1">
    <location>
        <begin position="3"/>
        <end position="58"/>
    </location>
</feature>
<sequence>MAKLEVFCRVEVGHQTIKTKIVRDPSLKFNQTLMFSVEDLDESVRITVLNYDKYSQDGPWRGRTPARFSRILQREGNGADAIAAQERGTWGDAICDDAICAARVVINLSSPA</sequence>
<evidence type="ECO:0000313" key="3">
    <source>
        <dbReference type="Proteomes" id="UP000070544"/>
    </source>
</evidence>
<dbReference type="Proteomes" id="UP000070544">
    <property type="component" value="Unassembled WGS sequence"/>
</dbReference>
<dbReference type="AlphaFoldDB" id="A0A139A1Y1"/>
<organism evidence="2 3">
    <name type="scientific">Gonapodya prolifera (strain JEL478)</name>
    <name type="common">Monoblepharis prolifera</name>
    <dbReference type="NCBI Taxonomy" id="1344416"/>
    <lineage>
        <taxon>Eukaryota</taxon>
        <taxon>Fungi</taxon>
        <taxon>Fungi incertae sedis</taxon>
        <taxon>Chytridiomycota</taxon>
        <taxon>Chytridiomycota incertae sedis</taxon>
        <taxon>Monoblepharidomycetes</taxon>
        <taxon>Monoblepharidales</taxon>
        <taxon>Gonapodyaceae</taxon>
        <taxon>Gonapodya</taxon>
    </lineage>
</organism>
<keyword evidence="3" id="KW-1185">Reference proteome</keyword>
<dbReference type="STRING" id="1344416.A0A139A1Y1"/>
<dbReference type="EMBL" id="KQ965814">
    <property type="protein sequence ID" value="KXS10787.1"/>
    <property type="molecule type" value="Genomic_DNA"/>
</dbReference>
<gene>
    <name evidence="2" type="ORF">M427DRAFT_461722</name>
</gene>
<accession>A0A139A1Y1</accession>
<evidence type="ECO:0000313" key="2">
    <source>
        <dbReference type="EMBL" id="KXS10787.1"/>
    </source>
</evidence>
<proteinExistence type="predicted"/>
<evidence type="ECO:0000259" key="1">
    <source>
        <dbReference type="Pfam" id="PF00168"/>
    </source>
</evidence>
<protein>
    <recommendedName>
        <fullName evidence="1">C2 domain-containing protein</fullName>
    </recommendedName>
</protein>
<dbReference type="InterPro" id="IPR035892">
    <property type="entry name" value="C2_domain_sf"/>
</dbReference>